<name>A0A7D5TED6_9EURY</name>
<dbReference type="RefSeq" id="WP_179919650.1">
    <property type="nucleotide sequence ID" value="NZ_CP058909.1"/>
</dbReference>
<dbReference type="KEGG" id="hpel:HZS54_24295"/>
<dbReference type="EMBL" id="CP058909">
    <property type="protein sequence ID" value="QLH84569.1"/>
    <property type="molecule type" value="Genomic_DNA"/>
</dbReference>
<evidence type="ECO:0000313" key="2">
    <source>
        <dbReference type="Proteomes" id="UP000509346"/>
    </source>
</evidence>
<reference evidence="1 2" key="1">
    <citation type="submission" date="2020-07" db="EMBL/GenBank/DDBJ databases">
        <title>Halosimplex litoreum sp. nov. and Halosimplex rubrum sp. nov., isolated from different salt environments.</title>
        <authorList>
            <person name="Cui H."/>
        </authorList>
    </citation>
    <scope>NUCLEOTIDE SEQUENCE [LARGE SCALE GENOMIC DNA]</scope>
    <source>
        <strain evidence="1 2">R2</strain>
    </source>
</reference>
<gene>
    <name evidence="1" type="ORF">HZS54_24295</name>
</gene>
<proteinExistence type="predicted"/>
<dbReference type="GeneID" id="56085782"/>
<sequence>MDQLTPSNVPTYETKAEGRSLWDRCADRGLPVVAVREGERGYVVRYDLQHLDGQLSERALRKLREHVRSLRSYSVRVDPDSQTAGVGGETGHVAGELHAETEDDARRLASHVSSFVFDDDNLV</sequence>
<dbReference type="Proteomes" id="UP000509346">
    <property type="component" value="Chromosome"/>
</dbReference>
<dbReference type="OrthoDB" id="224685at2157"/>
<evidence type="ECO:0000313" key="1">
    <source>
        <dbReference type="EMBL" id="QLH84569.1"/>
    </source>
</evidence>
<organism evidence="1 2">
    <name type="scientific">Halosimplex pelagicum</name>
    <dbReference type="NCBI Taxonomy" id="869886"/>
    <lineage>
        <taxon>Archaea</taxon>
        <taxon>Methanobacteriati</taxon>
        <taxon>Methanobacteriota</taxon>
        <taxon>Stenosarchaea group</taxon>
        <taxon>Halobacteria</taxon>
        <taxon>Halobacteriales</taxon>
        <taxon>Haloarculaceae</taxon>
        <taxon>Halosimplex</taxon>
    </lineage>
</organism>
<dbReference type="AlphaFoldDB" id="A0A7D5TED6"/>
<protein>
    <submittedName>
        <fullName evidence="1">Uncharacterized protein</fullName>
    </submittedName>
</protein>
<accession>A0A7D5TED6</accession>
<keyword evidence="2" id="KW-1185">Reference proteome</keyword>